<dbReference type="SUPFAM" id="SSF53686">
    <property type="entry name" value="Tryptophan synthase beta subunit-like PLP-dependent enzymes"/>
    <property type="match status" value="1"/>
</dbReference>
<dbReference type="Proteomes" id="UP000004510">
    <property type="component" value="Unassembled WGS sequence"/>
</dbReference>
<dbReference type="HOGENOM" id="CLU_2727872_0_0_4"/>
<dbReference type="eggNOG" id="COG2515">
    <property type="taxonomic scope" value="Bacteria"/>
</dbReference>
<organism evidence="1 2">
    <name type="scientific">Achromobacter piechaudii ATCC 43553</name>
    <dbReference type="NCBI Taxonomy" id="742159"/>
    <lineage>
        <taxon>Bacteria</taxon>
        <taxon>Pseudomonadati</taxon>
        <taxon>Pseudomonadota</taxon>
        <taxon>Betaproteobacteria</taxon>
        <taxon>Burkholderiales</taxon>
        <taxon>Alcaligenaceae</taxon>
        <taxon>Achromobacter</taxon>
    </lineage>
</organism>
<dbReference type="InterPro" id="IPR036052">
    <property type="entry name" value="TrpB-like_PALP_sf"/>
</dbReference>
<dbReference type="PATRIC" id="fig|742159.3.peg.3007"/>
<protein>
    <recommendedName>
        <fullName evidence="3">1-aminocyclopropane-1-carboxylate deaminase</fullName>
    </recommendedName>
</protein>
<proteinExistence type="predicted"/>
<accession>D4X9E8</accession>
<gene>
    <name evidence="1" type="ORF">HMPREF0004_2095</name>
</gene>
<dbReference type="Gene3D" id="3.40.50.1100">
    <property type="match status" value="1"/>
</dbReference>
<name>D4X9E8_9BURK</name>
<feature type="non-terminal residue" evidence="1">
    <location>
        <position position="1"/>
    </location>
</feature>
<evidence type="ECO:0000313" key="2">
    <source>
        <dbReference type="Proteomes" id="UP000004510"/>
    </source>
</evidence>
<sequence>YGLPSAETNEAIRTCARLEGMMTDPVYEGKSMQGMMDMIRRGDIPAGSKVLYAHLGGVPAINAYSFLYRNG</sequence>
<reference evidence="2" key="1">
    <citation type="submission" date="2010-03" db="EMBL/GenBank/DDBJ databases">
        <title>Complete sequence of Mobiluncus curtisii ATCC 43063.</title>
        <authorList>
            <person name="Muzny D."/>
            <person name="Qin X."/>
            <person name="Deng J."/>
            <person name="Jiang H."/>
            <person name="Liu Y."/>
            <person name="Qu J."/>
            <person name="Song X.-Z."/>
            <person name="Zhang L."/>
            <person name="Thornton R."/>
            <person name="Coyle M."/>
            <person name="Francisco L."/>
            <person name="Jackson L."/>
            <person name="Javaid M."/>
            <person name="Korchina V."/>
            <person name="Kovar C."/>
            <person name="Mata R."/>
            <person name="Mathew T."/>
            <person name="Ngo R."/>
            <person name="Nguyen L."/>
            <person name="Nguyen N."/>
            <person name="Okwuonu G."/>
            <person name="Ongeri F."/>
            <person name="Pham C."/>
            <person name="Simmons D."/>
            <person name="Wilczek-Boney K."/>
            <person name="Hale W."/>
            <person name="Jakkamsetti A."/>
            <person name="Pham P."/>
            <person name="Ruth R."/>
            <person name="San Lucas F."/>
            <person name="Warren J."/>
            <person name="Zhang J."/>
            <person name="Zhao Z."/>
            <person name="Zhou C."/>
            <person name="Zhu D."/>
            <person name="Lee S."/>
            <person name="Bess C."/>
            <person name="Blankenburg K."/>
            <person name="Forbes L."/>
            <person name="Fu Q."/>
            <person name="Gubbala S."/>
            <person name="Hirani K."/>
            <person name="Jayaseelan J.C."/>
            <person name="Lara F."/>
            <person name="Munidasa M."/>
            <person name="Palculict T."/>
            <person name="Patil S."/>
            <person name="Pu L.-L."/>
            <person name="Saada N."/>
            <person name="Tang L."/>
            <person name="Weissenberger G."/>
            <person name="Zhu Y."/>
            <person name="Hemphill L."/>
            <person name="Shang Y."/>
            <person name="Youmans B."/>
            <person name="Ayvaz T."/>
            <person name="Ross M."/>
            <person name="Santibanez J."/>
            <person name="Aqrawi P."/>
            <person name="Gross S."/>
            <person name="Joshi V."/>
            <person name="Fowler G."/>
            <person name="Nazareth L."/>
            <person name="Reid J."/>
            <person name="Worley K."/>
            <person name="Petrosino J."/>
            <person name="Highlander S."/>
            <person name="Gibbs R."/>
            <person name="Gibbs R."/>
        </authorList>
    </citation>
    <scope>NUCLEOTIDE SEQUENCE [LARGE SCALE GENOMIC DNA]</scope>
    <source>
        <strain evidence="2">ATCC 43553</strain>
    </source>
</reference>
<evidence type="ECO:0008006" key="3">
    <source>
        <dbReference type="Google" id="ProtNLM"/>
    </source>
</evidence>
<dbReference type="EMBL" id="ADMS01000050">
    <property type="protein sequence ID" value="EFF76577.1"/>
    <property type="molecule type" value="Genomic_DNA"/>
</dbReference>
<dbReference type="AlphaFoldDB" id="D4X9E8"/>
<evidence type="ECO:0000313" key="1">
    <source>
        <dbReference type="EMBL" id="EFF76577.1"/>
    </source>
</evidence>
<comment type="caution">
    <text evidence="1">The sequence shown here is derived from an EMBL/GenBank/DDBJ whole genome shotgun (WGS) entry which is preliminary data.</text>
</comment>